<organism evidence="17 18">
    <name type="scientific">Bradyrhizobium commune</name>
    <dbReference type="NCBI Taxonomy" id="83627"/>
    <lineage>
        <taxon>Bacteria</taxon>
        <taxon>Pseudomonadati</taxon>
        <taxon>Pseudomonadota</taxon>
        <taxon>Alphaproteobacteria</taxon>
        <taxon>Hyphomicrobiales</taxon>
        <taxon>Nitrobacteraceae</taxon>
        <taxon>Bradyrhizobium</taxon>
    </lineage>
</organism>
<evidence type="ECO:0000313" key="17">
    <source>
        <dbReference type="EMBL" id="QPF93317.1"/>
    </source>
</evidence>
<dbReference type="EC" id="3.5.4.5" evidence="4 15"/>
<proteinExistence type="inferred from homology"/>
<dbReference type="InterPro" id="IPR002125">
    <property type="entry name" value="CMP_dCMP_dom"/>
</dbReference>
<dbReference type="GO" id="GO:0055086">
    <property type="term" value="P:nucleobase-containing small molecule metabolic process"/>
    <property type="evidence" value="ECO:0007669"/>
    <property type="project" value="UniProtKB-ARBA"/>
</dbReference>
<dbReference type="Pfam" id="PF00383">
    <property type="entry name" value="dCMP_cyt_deam_1"/>
    <property type="match status" value="1"/>
</dbReference>
<accession>A0A7S9D8S4</accession>
<dbReference type="PROSITE" id="PS00903">
    <property type="entry name" value="CYT_DCMP_DEAMINASES_1"/>
    <property type="match status" value="1"/>
</dbReference>
<dbReference type="SUPFAM" id="SSF53927">
    <property type="entry name" value="Cytidine deaminase-like"/>
    <property type="match status" value="1"/>
</dbReference>
<reference evidence="17 18" key="1">
    <citation type="submission" date="2020-09" db="EMBL/GenBank/DDBJ databases">
        <title>Complete genomes of bradyrhizobia occurring on native shrubby legumes in Australia.</title>
        <authorList>
            <person name="Lafay B."/>
        </authorList>
    </citation>
    <scope>NUCLEOTIDE SEQUENCE [LARGE SCALE GENOMIC DNA]</scope>
    <source>
        <strain evidence="17 18">BDV5040</strain>
    </source>
</reference>
<dbReference type="FunFam" id="3.40.140.10:FF:000008">
    <property type="entry name" value="Cytidine deaminase"/>
    <property type="match status" value="1"/>
</dbReference>
<dbReference type="PROSITE" id="PS51747">
    <property type="entry name" value="CYT_DCMP_DEAMINASES_2"/>
    <property type="match status" value="1"/>
</dbReference>
<dbReference type="EMBL" id="CP061379">
    <property type="protein sequence ID" value="QPF93317.1"/>
    <property type="molecule type" value="Genomic_DNA"/>
</dbReference>
<dbReference type="PANTHER" id="PTHR11644:SF2">
    <property type="entry name" value="CYTIDINE DEAMINASE"/>
    <property type="match status" value="1"/>
</dbReference>
<keyword evidence="8 14" id="KW-0862">Zinc</keyword>
<feature type="binding site" evidence="14">
    <location>
        <position position="80"/>
    </location>
    <ligand>
        <name>Zn(2+)</name>
        <dbReference type="ChEBI" id="CHEBI:29105"/>
        <note>catalytic</note>
    </ligand>
</feature>
<evidence type="ECO:0000313" key="18">
    <source>
        <dbReference type="Proteomes" id="UP000594621"/>
    </source>
</evidence>
<feature type="binding site" evidence="13">
    <location>
        <begin position="69"/>
        <end position="75"/>
    </location>
    <ligand>
        <name>substrate</name>
    </ligand>
</feature>
<dbReference type="KEGG" id="bcou:IC761_08630"/>
<dbReference type="GO" id="GO:0004126">
    <property type="term" value="F:cytidine deaminase activity"/>
    <property type="evidence" value="ECO:0007669"/>
    <property type="project" value="UniProtKB-UniRule"/>
</dbReference>
<comment type="similarity">
    <text evidence="3 15">Belongs to the cytidine and deoxycytidylate deaminase family.</text>
</comment>
<evidence type="ECO:0000256" key="5">
    <source>
        <dbReference type="ARBA" id="ARBA00018266"/>
    </source>
</evidence>
<dbReference type="InterPro" id="IPR050202">
    <property type="entry name" value="Cyt/Deoxycyt_deaminase"/>
</dbReference>
<evidence type="ECO:0000256" key="2">
    <source>
        <dbReference type="ARBA" id="ARBA00003949"/>
    </source>
</evidence>
<evidence type="ECO:0000256" key="7">
    <source>
        <dbReference type="ARBA" id="ARBA00022801"/>
    </source>
</evidence>
<dbReference type="Gene3D" id="3.40.140.10">
    <property type="entry name" value="Cytidine Deaminase, domain 2"/>
    <property type="match status" value="1"/>
</dbReference>
<evidence type="ECO:0000256" key="14">
    <source>
        <dbReference type="PIRSR" id="PIRSR606262-3"/>
    </source>
</evidence>
<dbReference type="GO" id="GO:0008270">
    <property type="term" value="F:zinc ion binding"/>
    <property type="evidence" value="ECO:0007669"/>
    <property type="project" value="UniProtKB-UniRule"/>
</dbReference>
<evidence type="ECO:0000256" key="15">
    <source>
        <dbReference type="RuleBase" id="RU364006"/>
    </source>
</evidence>
<dbReference type="InterPro" id="IPR016193">
    <property type="entry name" value="Cytidine_deaminase-like"/>
</dbReference>
<evidence type="ECO:0000256" key="13">
    <source>
        <dbReference type="PIRSR" id="PIRSR606262-2"/>
    </source>
</evidence>
<dbReference type="AlphaFoldDB" id="A0A7S9D8S4"/>
<dbReference type="GO" id="GO:0072527">
    <property type="term" value="P:pyrimidine-containing compound metabolic process"/>
    <property type="evidence" value="ECO:0007669"/>
    <property type="project" value="UniProtKB-ARBA"/>
</dbReference>
<name>A0A7S9D8S4_9BRAD</name>
<dbReference type="GO" id="GO:0042802">
    <property type="term" value="F:identical protein binding"/>
    <property type="evidence" value="ECO:0007669"/>
    <property type="project" value="UniProtKB-ARBA"/>
</dbReference>
<feature type="domain" description="CMP/dCMP-type deaminase" evidence="16">
    <location>
        <begin position="29"/>
        <end position="157"/>
    </location>
</feature>
<keyword evidence="7 15" id="KW-0378">Hydrolase</keyword>
<comment type="function">
    <text evidence="2 15">This enzyme scavenges exogenous and endogenous cytidine and 2'-deoxycytidine for UMP synthesis.</text>
</comment>
<comment type="cofactor">
    <cofactor evidence="1 14 15">
        <name>Zn(2+)</name>
        <dbReference type="ChEBI" id="CHEBI:29105"/>
    </cofactor>
</comment>
<evidence type="ECO:0000256" key="1">
    <source>
        <dbReference type="ARBA" id="ARBA00001947"/>
    </source>
</evidence>
<protein>
    <recommendedName>
        <fullName evidence="5 15">Cytidine deaminase</fullName>
        <ecNumber evidence="4 15">3.5.4.5</ecNumber>
    </recommendedName>
    <alternativeName>
        <fullName evidence="9 15">Cytidine aminohydrolase</fullName>
    </alternativeName>
</protein>
<comment type="catalytic activity">
    <reaction evidence="10 15">
        <text>2'-deoxycytidine + H2O + H(+) = 2'-deoxyuridine + NH4(+)</text>
        <dbReference type="Rhea" id="RHEA:13433"/>
        <dbReference type="ChEBI" id="CHEBI:15377"/>
        <dbReference type="ChEBI" id="CHEBI:15378"/>
        <dbReference type="ChEBI" id="CHEBI:15698"/>
        <dbReference type="ChEBI" id="CHEBI:16450"/>
        <dbReference type="ChEBI" id="CHEBI:28938"/>
        <dbReference type="EC" id="3.5.4.5"/>
    </reaction>
</comment>
<evidence type="ECO:0000256" key="3">
    <source>
        <dbReference type="ARBA" id="ARBA00006576"/>
    </source>
</evidence>
<feature type="active site" description="Proton donor" evidence="12">
    <location>
        <position position="82"/>
    </location>
</feature>
<evidence type="ECO:0000256" key="6">
    <source>
        <dbReference type="ARBA" id="ARBA00022723"/>
    </source>
</evidence>
<gene>
    <name evidence="17" type="ORF">IC761_08630</name>
</gene>
<dbReference type="GO" id="GO:0005829">
    <property type="term" value="C:cytosol"/>
    <property type="evidence" value="ECO:0007669"/>
    <property type="project" value="TreeGrafter"/>
</dbReference>
<evidence type="ECO:0000256" key="8">
    <source>
        <dbReference type="ARBA" id="ARBA00022833"/>
    </source>
</evidence>
<evidence type="ECO:0000256" key="9">
    <source>
        <dbReference type="ARBA" id="ARBA00032005"/>
    </source>
</evidence>
<evidence type="ECO:0000256" key="12">
    <source>
        <dbReference type="PIRSR" id="PIRSR606262-1"/>
    </source>
</evidence>
<feature type="binding site" evidence="14">
    <location>
        <position position="122"/>
    </location>
    <ligand>
        <name>Zn(2+)</name>
        <dbReference type="ChEBI" id="CHEBI:29105"/>
        <note>catalytic</note>
    </ligand>
</feature>
<evidence type="ECO:0000259" key="16">
    <source>
        <dbReference type="PROSITE" id="PS51747"/>
    </source>
</evidence>
<sequence>MGRQRRLRLCRTVAKKVTSENQGTKVAADTLDQLLKKARSAAETAYAPYSRFRVGAAVLADGEIFTGFNVENASYGLTVCAERTAIFNAVTKGHRRIDAVAVACIDAAPDAEPSSRMPCGACRQVIAEFASPDTTVIVDGVGQTSLGRLLPEPFTLKTP</sequence>
<keyword evidence="6 14" id="KW-0479">Metal-binding</keyword>
<dbReference type="CDD" id="cd01283">
    <property type="entry name" value="cytidine_deaminase"/>
    <property type="match status" value="1"/>
</dbReference>
<evidence type="ECO:0000256" key="11">
    <source>
        <dbReference type="ARBA" id="ARBA00049558"/>
    </source>
</evidence>
<comment type="catalytic activity">
    <reaction evidence="11 15">
        <text>cytidine + H2O + H(+) = uridine + NH4(+)</text>
        <dbReference type="Rhea" id="RHEA:16069"/>
        <dbReference type="ChEBI" id="CHEBI:15377"/>
        <dbReference type="ChEBI" id="CHEBI:15378"/>
        <dbReference type="ChEBI" id="CHEBI:16704"/>
        <dbReference type="ChEBI" id="CHEBI:17562"/>
        <dbReference type="ChEBI" id="CHEBI:28938"/>
        <dbReference type="EC" id="3.5.4.5"/>
    </reaction>
</comment>
<dbReference type="Proteomes" id="UP000594621">
    <property type="component" value="Chromosome"/>
</dbReference>
<dbReference type="NCBIfam" id="TIGR01354">
    <property type="entry name" value="cyt_deam_tetra"/>
    <property type="match status" value="1"/>
</dbReference>
<keyword evidence="18" id="KW-1185">Reference proteome</keyword>
<feature type="binding site" evidence="14">
    <location>
        <position position="119"/>
    </location>
    <ligand>
        <name>Zn(2+)</name>
        <dbReference type="ChEBI" id="CHEBI:29105"/>
        <note>catalytic</note>
    </ligand>
</feature>
<dbReference type="InterPro" id="IPR016192">
    <property type="entry name" value="APOBEC/CMP_deaminase_Zn-bd"/>
</dbReference>
<evidence type="ECO:0000256" key="4">
    <source>
        <dbReference type="ARBA" id="ARBA00012783"/>
    </source>
</evidence>
<dbReference type="InterPro" id="IPR006262">
    <property type="entry name" value="Cyt_deam_tetra"/>
</dbReference>
<dbReference type="NCBIfam" id="NF004064">
    <property type="entry name" value="PRK05578.1"/>
    <property type="match status" value="1"/>
</dbReference>
<evidence type="ECO:0000256" key="10">
    <source>
        <dbReference type="ARBA" id="ARBA00049252"/>
    </source>
</evidence>
<dbReference type="PANTHER" id="PTHR11644">
    <property type="entry name" value="CYTIDINE DEAMINASE"/>
    <property type="match status" value="1"/>
</dbReference>